<accession>A0ABM9GCF6</accession>
<feature type="domain" description="Transposon Tn7 transposition protein TnsD C-terminal" evidence="1">
    <location>
        <begin position="152"/>
        <end position="220"/>
    </location>
</feature>
<protein>
    <recommendedName>
        <fullName evidence="1">Transposon Tn7 transposition protein TnsD C-terminal domain-containing protein</fullName>
    </recommendedName>
</protein>
<name>A0ABM9GCF6_9BACL</name>
<sequence length="282" mass="32320">MDIISSVSGITKIITSSPFGKSPWVCLNKASSHYNEAVVYLLEITRCSRTGNPVGTFHCECGFVYSRRGPDTTSSDKYRIGRIKAFGEQWINKLKELSNNPSLSLREIARQLGVDPMTVKVQRTKLNSDRPKINSIKKQKILKPKVHLTTKRTNVTRSAKERFDWNARDIEIEGKVREIARSLSTNPKIRITRTEIGRQIRAMTLLQTKLDRLPWTKATLEMNTESITQYQLRRVQLSTAKLIKTRRNVKVWRVAKVAGLRKEAYDQLKPRIIETIAKLVSI</sequence>
<evidence type="ECO:0000313" key="3">
    <source>
        <dbReference type="Proteomes" id="UP001154322"/>
    </source>
</evidence>
<gene>
    <name evidence="2" type="ORF">WJ0W_006687</name>
</gene>
<dbReference type="InterPro" id="IPR032750">
    <property type="entry name" value="TnsD_C"/>
</dbReference>
<proteinExistence type="predicted"/>
<organism evidence="2 3">
    <name type="scientific">Paenibacillus melissococcoides</name>
    <dbReference type="NCBI Taxonomy" id="2912268"/>
    <lineage>
        <taxon>Bacteria</taxon>
        <taxon>Bacillati</taxon>
        <taxon>Bacillota</taxon>
        <taxon>Bacilli</taxon>
        <taxon>Bacillales</taxon>
        <taxon>Paenibacillaceae</taxon>
        <taxon>Paenibacillus</taxon>
    </lineage>
</organism>
<dbReference type="Proteomes" id="UP001154322">
    <property type="component" value="Unassembled WGS sequence"/>
</dbReference>
<feature type="domain" description="Transposon Tn7 transposition protein TnsD C-terminal" evidence="1">
    <location>
        <begin position="15"/>
        <end position="141"/>
    </location>
</feature>
<keyword evidence="3" id="KW-1185">Reference proteome</keyword>
<dbReference type="EMBL" id="CALYLO010000017">
    <property type="protein sequence ID" value="CAH8249502.1"/>
    <property type="molecule type" value="Genomic_DNA"/>
</dbReference>
<evidence type="ECO:0000259" key="1">
    <source>
        <dbReference type="Pfam" id="PF15978"/>
    </source>
</evidence>
<evidence type="ECO:0000313" key="2">
    <source>
        <dbReference type="EMBL" id="CAH8249502.1"/>
    </source>
</evidence>
<dbReference type="Pfam" id="PF15978">
    <property type="entry name" value="TnsD"/>
    <property type="match status" value="2"/>
</dbReference>
<comment type="caution">
    <text evidence="2">The sequence shown here is derived from an EMBL/GenBank/DDBJ whole genome shotgun (WGS) entry which is preliminary data.</text>
</comment>
<reference evidence="2" key="1">
    <citation type="submission" date="2022-06" db="EMBL/GenBank/DDBJ databases">
        <authorList>
            <person name="Dietemann V."/>
            <person name="Ory F."/>
            <person name="Dainat B."/>
            <person name="Oberhansli S."/>
        </authorList>
    </citation>
    <scope>NUCLEOTIDE SEQUENCE</scope>
    <source>
        <strain evidence="2">Ena-SAMPLE-TAB-26-04-2022-14:26:32:270-5432</strain>
    </source>
</reference>